<reference evidence="2 3" key="1">
    <citation type="submission" date="2015-11" db="EMBL/GenBank/DDBJ databases">
        <title>Genomic analysis of 38 Legionella species identifies large and diverse effector repertoires.</title>
        <authorList>
            <person name="Burstein D."/>
            <person name="Amaro F."/>
            <person name="Zusman T."/>
            <person name="Lifshitz Z."/>
            <person name="Cohen O."/>
            <person name="Gilbert J.A."/>
            <person name="Pupko T."/>
            <person name="Shuman H.A."/>
            <person name="Segal G."/>
        </authorList>
    </citation>
    <scope>NUCLEOTIDE SEQUENCE [LARGE SCALE GENOMIC DNA]</scope>
    <source>
        <strain evidence="2 3">IMVS3376</strain>
    </source>
</reference>
<dbReference type="RefSeq" id="WP_058510865.1">
    <property type="nucleotide sequence ID" value="NZ_DAIOMV010000009.1"/>
</dbReference>
<sequence length="642" mass="72972">MLTEAILQEAITTLSSFNGKTKKDPNFNQYKKGIEDQLIGFIIHCKKLPLSQQLEYIAKEMHDIPGNKENMSAKIEDSSGKNRTWTLMFALAALAIERKHDLAPGHPEIAPIDKLLSGLSNGWVNKFASIRLGLKLNNDAINNLLEGMKGWIQKYDIKQDKESTHEVLLALYAAACALEQKLASSSMVPERFPPLMLDIKNLIANKFNELKQQLNQESRLDKAPTPVSGALMPLLPKNEVLYRQFKEQLVLLKIQQEQIQQKIHDFSQEKLDRLNELQLLVNAHEINEKNKMSQFWKKYDTSEKFNQLMADLNVPQQERPSWQQYFNYQHGSYLQQAAATFWTGNWGPSTKWGGIASDTISLTVLIGKSDAVIKPLQDISTQIKKQKSTDDKKSYRLIAEIEKELKNLADLKKVTLDSLGEHLHSIMEHKKTNTLEKINSDIEEFKRNLEKQKVMVKSLKEIHEKIETLKNNVDCPEVEKAFALFLNEAINTISYTKAPFPSDLPTAEKFIALDKSLTRATDNVQGLQLSLNHMVEASTEQAKSMQKESVIQLVTQFVESKENTLGHTLLSIFSSSYRTLFDALKSTLEEKSPEIKFNKMKAVLGITDKPSQKKEIAGQFKKLKEKAEETLSDKIPVYGNNS</sequence>
<feature type="coiled-coil region" evidence="1">
    <location>
        <begin position="435"/>
        <end position="462"/>
    </location>
</feature>
<proteinExistence type="predicted"/>
<dbReference type="Proteomes" id="UP000054926">
    <property type="component" value="Unassembled WGS sequence"/>
</dbReference>
<evidence type="ECO:0000313" key="2">
    <source>
        <dbReference type="EMBL" id="KTD68805.1"/>
    </source>
</evidence>
<name>A0A0W0ZI08_9GAMM</name>
<evidence type="ECO:0000256" key="1">
    <source>
        <dbReference type="SAM" id="Coils"/>
    </source>
</evidence>
<organism evidence="2 3">
    <name type="scientific">Legionella steelei</name>
    <dbReference type="NCBI Taxonomy" id="947033"/>
    <lineage>
        <taxon>Bacteria</taxon>
        <taxon>Pseudomonadati</taxon>
        <taxon>Pseudomonadota</taxon>
        <taxon>Gammaproteobacteria</taxon>
        <taxon>Legionellales</taxon>
        <taxon>Legionellaceae</taxon>
        <taxon>Legionella</taxon>
    </lineage>
</organism>
<keyword evidence="3" id="KW-1185">Reference proteome</keyword>
<accession>A0A0W0ZI08</accession>
<dbReference type="OrthoDB" id="5636612at2"/>
<comment type="caution">
    <text evidence="2">The sequence shown here is derived from an EMBL/GenBank/DDBJ whole genome shotgun (WGS) entry which is preliminary data.</text>
</comment>
<evidence type="ECO:0000313" key="3">
    <source>
        <dbReference type="Proteomes" id="UP000054926"/>
    </source>
</evidence>
<dbReference type="PATRIC" id="fig|947033.5.peg.2085"/>
<dbReference type="AlphaFoldDB" id="A0A0W0ZI08"/>
<dbReference type="EMBL" id="LNYY01000019">
    <property type="protein sequence ID" value="KTD68805.1"/>
    <property type="molecule type" value="Genomic_DNA"/>
</dbReference>
<protein>
    <submittedName>
        <fullName evidence="2">Uncharacterized protein</fullName>
    </submittedName>
</protein>
<gene>
    <name evidence="2" type="ORF">Lste_1963</name>
</gene>
<keyword evidence="1" id="KW-0175">Coiled coil</keyword>